<evidence type="ECO:0000256" key="2">
    <source>
        <dbReference type="ARBA" id="ARBA00007414"/>
    </source>
</evidence>
<dbReference type="InterPro" id="IPR039545">
    <property type="entry name" value="PGAP2"/>
</dbReference>
<evidence type="ECO:0000313" key="10">
    <source>
        <dbReference type="EMBL" id="KAK6642318.1"/>
    </source>
</evidence>
<keyword evidence="4 8" id="KW-0812">Transmembrane</keyword>
<sequence length="155" mass="18083">MSDSEFLLPVYHNKHSSSIMRFFRKNAFYKLNVSLPKIGWTSVTLSFISFSFCILWSIIYNFEEANATHCSVENFFPSISAAIGHFYPQIYVWNTSVIAQMIPRLKISTMYLHYYSSIIHDKYLRFCYAAWVLHVCELWALLGLSIITSTSNYSE</sequence>
<feature type="domain" description="CWH43-like N-terminal" evidence="9">
    <location>
        <begin position="40"/>
        <end position="153"/>
    </location>
</feature>
<feature type="transmembrane region" description="Helical" evidence="8">
    <location>
        <begin position="38"/>
        <end position="59"/>
    </location>
</feature>
<organism evidence="10 11">
    <name type="scientific">Polyplax serrata</name>
    <name type="common">Common mouse louse</name>
    <dbReference type="NCBI Taxonomy" id="468196"/>
    <lineage>
        <taxon>Eukaryota</taxon>
        <taxon>Metazoa</taxon>
        <taxon>Ecdysozoa</taxon>
        <taxon>Arthropoda</taxon>
        <taxon>Hexapoda</taxon>
        <taxon>Insecta</taxon>
        <taxon>Pterygota</taxon>
        <taxon>Neoptera</taxon>
        <taxon>Paraneoptera</taxon>
        <taxon>Psocodea</taxon>
        <taxon>Troctomorpha</taxon>
        <taxon>Phthiraptera</taxon>
        <taxon>Anoplura</taxon>
        <taxon>Polyplacidae</taxon>
        <taxon>Polyplax</taxon>
    </lineage>
</organism>
<keyword evidence="11" id="KW-1185">Reference proteome</keyword>
<reference evidence="10 11" key="1">
    <citation type="submission" date="2023-09" db="EMBL/GenBank/DDBJ databases">
        <title>Genomes of two closely related lineages of the louse Polyplax serrata with different host specificities.</title>
        <authorList>
            <person name="Martinu J."/>
            <person name="Tarabai H."/>
            <person name="Stefka J."/>
            <person name="Hypsa V."/>
        </authorList>
    </citation>
    <scope>NUCLEOTIDE SEQUENCE [LARGE SCALE GENOMIC DNA]</scope>
    <source>
        <strain evidence="10">98ZLc_SE</strain>
    </source>
</reference>
<evidence type="ECO:0000256" key="1">
    <source>
        <dbReference type="ARBA" id="ARBA00004653"/>
    </source>
</evidence>
<comment type="subcellular location">
    <subcellularLocation>
        <location evidence="1">Golgi apparatus membrane</location>
        <topology evidence="1">Multi-pass membrane protein</topology>
    </subcellularLocation>
</comment>
<evidence type="ECO:0000256" key="5">
    <source>
        <dbReference type="ARBA" id="ARBA00022989"/>
    </source>
</evidence>
<comment type="caution">
    <text evidence="10">The sequence shown here is derived from an EMBL/GenBank/DDBJ whole genome shotgun (WGS) entry which is preliminary data.</text>
</comment>
<keyword evidence="7 8" id="KW-0472">Membrane</keyword>
<evidence type="ECO:0000256" key="4">
    <source>
        <dbReference type="ARBA" id="ARBA00022692"/>
    </source>
</evidence>
<proteinExistence type="inferred from homology"/>
<dbReference type="Proteomes" id="UP001359485">
    <property type="component" value="Unassembled WGS sequence"/>
</dbReference>
<comment type="similarity">
    <text evidence="2">Belongs to the PGAP2 family.</text>
</comment>
<keyword evidence="3" id="KW-0337">GPI-anchor biosynthesis</keyword>
<dbReference type="EMBL" id="JAWJWF010000001">
    <property type="protein sequence ID" value="KAK6642318.1"/>
    <property type="molecule type" value="Genomic_DNA"/>
</dbReference>
<protein>
    <recommendedName>
        <fullName evidence="9">CWH43-like N-terminal domain-containing protein</fullName>
    </recommendedName>
</protein>
<evidence type="ECO:0000256" key="6">
    <source>
        <dbReference type="ARBA" id="ARBA00023034"/>
    </source>
</evidence>
<evidence type="ECO:0000256" key="3">
    <source>
        <dbReference type="ARBA" id="ARBA00022502"/>
    </source>
</evidence>
<dbReference type="Pfam" id="PF10277">
    <property type="entry name" value="Frag1"/>
    <property type="match status" value="1"/>
</dbReference>
<keyword evidence="5 8" id="KW-1133">Transmembrane helix</keyword>
<dbReference type="PANTHER" id="PTHR12892">
    <property type="entry name" value="FGF RECEPTOR ACTIVATING PROTEIN 1"/>
    <property type="match status" value="1"/>
</dbReference>
<accession>A0ABR1BFU8</accession>
<name>A0ABR1BFU8_POLSC</name>
<dbReference type="InterPro" id="IPR019402">
    <property type="entry name" value="CWH43_N"/>
</dbReference>
<evidence type="ECO:0000313" key="11">
    <source>
        <dbReference type="Proteomes" id="UP001359485"/>
    </source>
</evidence>
<gene>
    <name evidence="10" type="ORF">RUM44_014041</name>
</gene>
<evidence type="ECO:0000256" key="7">
    <source>
        <dbReference type="ARBA" id="ARBA00023136"/>
    </source>
</evidence>
<feature type="transmembrane region" description="Helical" evidence="8">
    <location>
        <begin position="123"/>
        <end position="147"/>
    </location>
</feature>
<evidence type="ECO:0000256" key="8">
    <source>
        <dbReference type="SAM" id="Phobius"/>
    </source>
</evidence>
<dbReference type="PANTHER" id="PTHR12892:SF11">
    <property type="entry name" value="POST-GPI ATTACHMENT TO PROTEINS FACTOR 2"/>
    <property type="match status" value="1"/>
</dbReference>
<keyword evidence="6" id="KW-0333">Golgi apparatus</keyword>
<evidence type="ECO:0000259" key="9">
    <source>
        <dbReference type="Pfam" id="PF10277"/>
    </source>
</evidence>